<evidence type="ECO:0000256" key="1">
    <source>
        <dbReference type="SAM" id="MobiDB-lite"/>
    </source>
</evidence>
<proteinExistence type="predicted"/>
<evidence type="ECO:0000313" key="2">
    <source>
        <dbReference type="EMBL" id="MBW0587287.1"/>
    </source>
</evidence>
<dbReference type="OrthoDB" id="10612013at2759"/>
<protein>
    <submittedName>
        <fullName evidence="2">Uncharacterized protein</fullName>
    </submittedName>
</protein>
<name>A0A9Q3Q919_9BASI</name>
<dbReference type="AlphaFoldDB" id="A0A9Q3Q919"/>
<evidence type="ECO:0000313" key="3">
    <source>
        <dbReference type="Proteomes" id="UP000765509"/>
    </source>
</evidence>
<feature type="compositionally biased region" description="Basic and acidic residues" evidence="1">
    <location>
        <begin position="25"/>
        <end position="41"/>
    </location>
</feature>
<dbReference type="Proteomes" id="UP000765509">
    <property type="component" value="Unassembled WGS sequence"/>
</dbReference>
<keyword evidence="3" id="KW-1185">Reference proteome</keyword>
<sequence>MAQKGYLGPRPPNEKGWLWLGGPEPPRKQKDTPRPKNKAKDLGVGNMEELAREANYGRIWPGAMKGQGRVIWPEAIKGNGRLIWPKCHGAPEGDKFAIKIWCGQLAPTWSQVGIAATPIEEGHSLWL</sequence>
<organism evidence="2 3">
    <name type="scientific">Austropuccinia psidii MF-1</name>
    <dbReference type="NCBI Taxonomy" id="1389203"/>
    <lineage>
        <taxon>Eukaryota</taxon>
        <taxon>Fungi</taxon>
        <taxon>Dikarya</taxon>
        <taxon>Basidiomycota</taxon>
        <taxon>Pucciniomycotina</taxon>
        <taxon>Pucciniomycetes</taxon>
        <taxon>Pucciniales</taxon>
        <taxon>Sphaerophragmiaceae</taxon>
        <taxon>Austropuccinia</taxon>
    </lineage>
</organism>
<dbReference type="EMBL" id="AVOT02126540">
    <property type="protein sequence ID" value="MBW0587287.1"/>
    <property type="molecule type" value="Genomic_DNA"/>
</dbReference>
<comment type="caution">
    <text evidence="2">The sequence shown here is derived from an EMBL/GenBank/DDBJ whole genome shotgun (WGS) entry which is preliminary data.</text>
</comment>
<accession>A0A9Q3Q919</accession>
<feature type="region of interest" description="Disordered" evidence="1">
    <location>
        <begin position="1"/>
        <end position="45"/>
    </location>
</feature>
<reference evidence="2" key="1">
    <citation type="submission" date="2021-03" db="EMBL/GenBank/DDBJ databases">
        <title>Draft genome sequence of rust myrtle Austropuccinia psidii MF-1, a brazilian biotype.</title>
        <authorList>
            <person name="Quecine M.C."/>
            <person name="Pachon D.M.R."/>
            <person name="Bonatelli M.L."/>
            <person name="Correr F.H."/>
            <person name="Franceschini L.M."/>
            <person name="Leite T.F."/>
            <person name="Margarido G.R.A."/>
            <person name="Almeida C.A."/>
            <person name="Ferrarezi J.A."/>
            <person name="Labate C.A."/>
        </authorList>
    </citation>
    <scope>NUCLEOTIDE SEQUENCE</scope>
    <source>
        <strain evidence="2">MF-1</strain>
    </source>
</reference>
<gene>
    <name evidence="2" type="ORF">O181_127002</name>
</gene>